<organism evidence="9 10">
    <name type="scientific">Paenibacillus azoreducens</name>
    <dbReference type="NCBI Taxonomy" id="116718"/>
    <lineage>
        <taxon>Bacteria</taxon>
        <taxon>Bacillati</taxon>
        <taxon>Bacillota</taxon>
        <taxon>Bacilli</taxon>
        <taxon>Bacillales</taxon>
        <taxon>Paenibacillaceae</taxon>
        <taxon>Paenibacillus</taxon>
    </lineage>
</organism>
<comment type="caution">
    <text evidence="9">The sequence shown here is derived from an EMBL/GenBank/DDBJ whole genome shotgun (WGS) entry which is preliminary data.</text>
</comment>
<feature type="binding site" description="axial binding residue" evidence="7">
    <location>
        <position position="97"/>
    </location>
    <ligand>
        <name>heme c</name>
        <dbReference type="ChEBI" id="CHEBI:61717"/>
    </ligand>
    <ligandPart>
        <name>Fe</name>
        <dbReference type="ChEBI" id="CHEBI:18248"/>
    </ligandPart>
</feature>
<feature type="binding site" description="covalent" evidence="6">
    <location>
        <position position="58"/>
    </location>
    <ligand>
        <name>heme c</name>
        <dbReference type="ChEBI" id="CHEBI:61717"/>
    </ligand>
</feature>
<feature type="binding site" description="axial binding residue" evidence="7">
    <location>
        <position position="62"/>
    </location>
    <ligand>
        <name>heme c</name>
        <dbReference type="ChEBI" id="CHEBI:61717"/>
    </ligand>
    <ligandPart>
        <name>Fe</name>
        <dbReference type="ChEBI" id="CHEBI:18248"/>
    </ligandPart>
</feature>
<dbReference type="GO" id="GO:0020037">
    <property type="term" value="F:heme binding"/>
    <property type="evidence" value="ECO:0007669"/>
    <property type="project" value="InterPro"/>
</dbReference>
<sequence length="120" mass="12773">MQKWIMSGLITIACVFAIVLIFTLPGKEEVAEQNKPPAMPEVTMDAAAAEATLKAQGCISCHGDQLQGGAGPNLQKIGSQLSAEEIYKIITKGQGGMPSFKDKLKSEEIANVAQWLAAKK</sequence>
<evidence type="ECO:0000256" key="2">
    <source>
        <dbReference type="ARBA" id="ARBA00022617"/>
    </source>
</evidence>
<dbReference type="AlphaFoldDB" id="A0A920CV64"/>
<dbReference type="RefSeq" id="WP_194234949.1">
    <property type="nucleotide sequence ID" value="NZ_AP025343.1"/>
</dbReference>
<keyword evidence="3 7" id="KW-0479">Metal-binding</keyword>
<dbReference type="InterPro" id="IPR009056">
    <property type="entry name" value="Cyt_c-like_dom"/>
</dbReference>
<accession>A0A920CV64</accession>
<protein>
    <submittedName>
        <fullName evidence="9">Cytochrome c</fullName>
    </submittedName>
</protein>
<proteinExistence type="predicted"/>
<keyword evidence="10" id="KW-1185">Reference proteome</keyword>
<dbReference type="InterPro" id="IPR036909">
    <property type="entry name" value="Cyt_c-like_dom_sf"/>
</dbReference>
<evidence type="ECO:0000313" key="10">
    <source>
        <dbReference type="Proteomes" id="UP000682811"/>
    </source>
</evidence>
<keyword evidence="5 7" id="KW-0408">Iron</keyword>
<evidence type="ECO:0000256" key="6">
    <source>
        <dbReference type="PIRSR" id="PIRSR000025-1"/>
    </source>
</evidence>
<keyword evidence="2 6" id="KW-0349">Heme</keyword>
<keyword evidence="1" id="KW-0813">Transport</keyword>
<name>A0A920CV64_9BACL</name>
<evidence type="ECO:0000256" key="5">
    <source>
        <dbReference type="ARBA" id="ARBA00023004"/>
    </source>
</evidence>
<dbReference type="InterPro" id="IPR012218">
    <property type="entry name" value="Cyt_c_BACSU-c550-type"/>
</dbReference>
<dbReference type="GO" id="GO:0005506">
    <property type="term" value="F:iron ion binding"/>
    <property type="evidence" value="ECO:0007669"/>
    <property type="project" value="InterPro"/>
</dbReference>
<dbReference type="PROSITE" id="PS51007">
    <property type="entry name" value="CYTC"/>
    <property type="match status" value="1"/>
</dbReference>
<keyword evidence="4" id="KW-0249">Electron transport</keyword>
<feature type="domain" description="Cytochrome c" evidence="8">
    <location>
        <begin position="44"/>
        <end position="120"/>
    </location>
</feature>
<dbReference type="EMBL" id="BORT01000043">
    <property type="protein sequence ID" value="GIO51084.1"/>
    <property type="molecule type" value="Genomic_DNA"/>
</dbReference>
<comment type="PTM">
    <text evidence="6">Binds 1 heme c group covalently per subunit.</text>
</comment>
<evidence type="ECO:0000259" key="8">
    <source>
        <dbReference type="PROSITE" id="PS51007"/>
    </source>
</evidence>
<dbReference type="PANTHER" id="PTHR37823">
    <property type="entry name" value="CYTOCHROME C-553-LIKE"/>
    <property type="match status" value="1"/>
</dbReference>
<dbReference type="PANTHER" id="PTHR37823:SF4">
    <property type="entry name" value="MENAQUINOL-CYTOCHROME C REDUCTASE CYTOCHROME B_C SUBUNIT"/>
    <property type="match status" value="1"/>
</dbReference>
<dbReference type="GO" id="GO:0009055">
    <property type="term" value="F:electron transfer activity"/>
    <property type="evidence" value="ECO:0007669"/>
    <property type="project" value="InterPro"/>
</dbReference>
<dbReference type="InterPro" id="IPR051811">
    <property type="entry name" value="Cytochrome_c550/c551-like"/>
</dbReference>
<dbReference type="GO" id="GO:0016020">
    <property type="term" value="C:membrane"/>
    <property type="evidence" value="ECO:0007669"/>
    <property type="project" value="InterPro"/>
</dbReference>
<evidence type="ECO:0000313" key="9">
    <source>
        <dbReference type="EMBL" id="GIO51084.1"/>
    </source>
</evidence>
<evidence type="ECO:0000256" key="3">
    <source>
        <dbReference type="ARBA" id="ARBA00022723"/>
    </source>
</evidence>
<evidence type="ECO:0000256" key="4">
    <source>
        <dbReference type="ARBA" id="ARBA00022982"/>
    </source>
</evidence>
<dbReference type="Proteomes" id="UP000682811">
    <property type="component" value="Unassembled WGS sequence"/>
</dbReference>
<feature type="binding site" description="covalent" evidence="6">
    <location>
        <position position="61"/>
    </location>
    <ligand>
        <name>heme c</name>
        <dbReference type="ChEBI" id="CHEBI:61717"/>
    </ligand>
</feature>
<evidence type="ECO:0000256" key="1">
    <source>
        <dbReference type="ARBA" id="ARBA00022448"/>
    </source>
</evidence>
<dbReference type="Pfam" id="PF13442">
    <property type="entry name" value="Cytochrome_CBB3"/>
    <property type="match status" value="1"/>
</dbReference>
<dbReference type="Gene3D" id="1.10.760.10">
    <property type="entry name" value="Cytochrome c-like domain"/>
    <property type="match status" value="1"/>
</dbReference>
<dbReference type="SUPFAM" id="SSF46626">
    <property type="entry name" value="Cytochrome c"/>
    <property type="match status" value="1"/>
</dbReference>
<reference evidence="9 10" key="1">
    <citation type="submission" date="2021-03" db="EMBL/GenBank/DDBJ databases">
        <title>Antimicrobial resistance genes in bacteria isolated from Japanese honey, and their potential for conferring macrolide and lincosamide resistance in the American foulbrood pathogen Paenibacillus larvae.</title>
        <authorList>
            <person name="Okamoto M."/>
            <person name="Kumagai M."/>
            <person name="Kanamori H."/>
            <person name="Takamatsu D."/>
        </authorList>
    </citation>
    <scope>NUCLEOTIDE SEQUENCE [LARGE SCALE GENOMIC DNA]</scope>
    <source>
        <strain evidence="9 10">J34TS1</strain>
    </source>
</reference>
<gene>
    <name evidence="9" type="primary">cccA</name>
    <name evidence="9" type="ORF">J34TS1_58490</name>
</gene>
<dbReference type="PIRSF" id="PIRSF000025">
    <property type="entry name" value="Cytc_Bsub_c550"/>
    <property type="match status" value="1"/>
</dbReference>
<evidence type="ECO:0000256" key="7">
    <source>
        <dbReference type="PIRSR" id="PIRSR000025-2"/>
    </source>
</evidence>